<keyword evidence="9" id="KW-1185">Reference proteome</keyword>
<comment type="similarity">
    <text evidence="2">Belongs to the drug/metabolite transporter (DMT) superfamily. 10 TMS drug/metabolite exporter (DME) (TC 2.A.7.3) family.</text>
</comment>
<evidence type="ECO:0000256" key="1">
    <source>
        <dbReference type="ARBA" id="ARBA00004141"/>
    </source>
</evidence>
<dbReference type="EMBL" id="NTJD01000002">
    <property type="protein sequence ID" value="PCD77485.1"/>
    <property type="molecule type" value="Genomic_DNA"/>
</dbReference>
<dbReference type="InterPro" id="IPR037185">
    <property type="entry name" value="EmrE-like"/>
</dbReference>
<dbReference type="PANTHER" id="PTHR22911:SF6">
    <property type="entry name" value="SOLUTE CARRIER FAMILY 35 MEMBER G1"/>
    <property type="match status" value="1"/>
</dbReference>
<evidence type="ECO:0000313" key="8">
    <source>
        <dbReference type="EMBL" id="PCD77485.1"/>
    </source>
</evidence>
<comment type="subcellular location">
    <subcellularLocation>
        <location evidence="1">Membrane</location>
        <topology evidence="1">Multi-pass membrane protein</topology>
    </subcellularLocation>
</comment>
<keyword evidence="5 6" id="KW-0472">Membrane</keyword>
<evidence type="ECO:0000256" key="5">
    <source>
        <dbReference type="ARBA" id="ARBA00023136"/>
    </source>
</evidence>
<feature type="transmembrane region" description="Helical" evidence="6">
    <location>
        <begin position="28"/>
        <end position="46"/>
    </location>
</feature>
<dbReference type="GO" id="GO:0016020">
    <property type="term" value="C:membrane"/>
    <property type="evidence" value="ECO:0007669"/>
    <property type="project" value="UniProtKB-SubCell"/>
</dbReference>
<dbReference type="Pfam" id="PF00892">
    <property type="entry name" value="EamA"/>
    <property type="match status" value="2"/>
</dbReference>
<feature type="domain" description="EamA" evidence="7">
    <location>
        <begin position="137"/>
        <end position="266"/>
    </location>
</feature>
<evidence type="ECO:0000313" key="9">
    <source>
        <dbReference type="Proteomes" id="UP000243507"/>
    </source>
</evidence>
<feature type="domain" description="EamA" evidence="7">
    <location>
        <begin position="2"/>
        <end position="127"/>
    </location>
</feature>
<reference evidence="8 9" key="1">
    <citation type="submission" date="2017-09" db="EMBL/GenBank/DDBJ databases">
        <title>A multilocus sequence analysis scheme for characterization of bacteria in the genus Thioclava.</title>
        <authorList>
            <person name="Liu Y."/>
            <person name="Shao Z."/>
        </authorList>
    </citation>
    <scope>NUCLEOTIDE SEQUENCE [LARGE SCALE GENOMIC DNA]</scope>
    <source>
        <strain evidence="8 9">CAU 1312</strain>
    </source>
</reference>
<proteinExistence type="inferred from homology"/>
<dbReference type="OrthoDB" id="7374604at2"/>
<evidence type="ECO:0000256" key="2">
    <source>
        <dbReference type="ARBA" id="ARBA00009853"/>
    </source>
</evidence>
<feature type="transmembrane region" description="Helical" evidence="6">
    <location>
        <begin position="55"/>
        <end position="75"/>
    </location>
</feature>
<dbReference type="Proteomes" id="UP000243507">
    <property type="component" value="Unassembled WGS sequence"/>
</dbReference>
<feature type="transmembrane region" description="Helical" evidence="6">
    <location>
        <begin position="87"/>
        <end position="105"/>
    </location>
</feature>
<keyword evidence="3 6" id="KW-0812">Transmembrane</keyword>
<organism evidence="8 9">
    <name type="scientific">Pseudothioclava arenosa</name>
    <dbReference type="NCBI Taxonomy" id="1795308"/>
    <lineage>
        <taxon>Bacteria</taxon>
        <taxon>Pseudomonadati</taxon>
        <taxon>Pseudomonadota</taxon>
        <taxon>Alphaproteobacteria</taxon>
        <taxon>Rhodobacterales</taxon>
        <taxon>Paracoccaceae</taxon>
        <taxon>Pseudothioclava</taxon>
    </lineage>
</organism>
<feature type="transmembrane region" description="Helical" evidence="6">
    <location>
        <begin position="223"/>
        <end position="243"/>
    </location>
</feature>
<keyword evidence="4 6" id="KW-1133">Transmembrane helix</keyword>
<feature type="transmembrane region" description="Helical" evidence="6">
    <location>
        <begin position="112"/>
        <end position="131"/>
    </location>
</feature>
<dbReference type="AlphaFoldDB" id="A0A2A4CSB0"/>
<gene>
    <name evidence="8" type="ORF">CLN94_02965</name>
</gene>
<accession>A0A2A4CSB0</accession>
<comment type="caution">
    <text evidence="8">The sequence shown here is derived from an EMBL/GenBank/DDBJ whole genome shotgun (WGS) entry which is preliminary data.</text>
</comment>
<dbReference type="SUPFAM" id="SSF103481">
    <property type="entry name" value="Multidrug resistance efflux transporter EmrE"/>
    <property type="match status" value="2"/>
</dbReference>
<feature type="transmembrane region" description="Helical" evidence="6">
    <location>
        <begin position="137"/>
        <end position="155"/>
    </location>
</feature>
<dbReference type="InterPro" id="IPR000620">
    <property type="entry name" value="EamA_dom"/>
</dbReference>
<protein>
    <submittedName>
        <fullName evidence="8">EamA family transporter</fullName>
    </submittedName>
</protein>
<name>A0A2A4CSB0_9RHOB</name>
<sequence length="282" mass="30086">MLGTTVCFAAVNVIVHYLGADVPAAQTSFIRFAWGVVFVAPALWSFTRTRYSGRVWALFGLRGALQAIAVLLWFFAMARTPIADVTAIGYLNPIVVSLGGALLLGEGFAWRRGLAVVAALLGALIILRPGVREILPGHVAQLGAALFFGAAYLVAKRLTGFASATAIVANMTLIVTLCLAPFAIAVWQPIGLTEVLWLGATAAFATFAHYCMTRAFQCAPVSVTQPVVFLQLVWASSAGWVIFDEAVDPFVMLGGALIIAAVTYLSWREAQIKRRAARAARA</sequence>
<evidence type="ECO:0000259" key="7">
    <source>
        <dbReference type="Pfam" id="PF00892"/>
    </source>
</evidence>
<feature type="transmembrane region" description="Helical" evidence="6">
    <location>
        <begin position="249"/>
        <end position="267"/>
    </location>
</feature>
<dbReference type="Gene3D" id="1.10.3730.20">
    <property type="match status" value="1"/>
</dbReference>
<feature type="transmembrane region" description="Helical" evidence="6">
    <location>
        <begin position="167"/>
        <end position="189"/>
    </location>
</feature>
<evidence type="ECO:0000256" key="3">
    <source>
        <dbReference type="ARBA" id="ARBA00022692"/>
    </source>
</evidence>
<feature type="transmembrane region" description="Helical" evidence="6">
    <location>
        <begin position="195"/>
        <end position="211"/>
    </location>
</feature>
<evidence type="ECO:0000256" key="4">
    <source>
        <dbReference type="ARBA" id="ARBA00022989"/>
    </source>
</evidence>
<dbReference type="PANTHER" id="PTHR22911">
    <property type="entry name" value="ACYL-MALONYL CONDENSING ENZYME-RELATED"/>
    <property type="match status" value="1"/>
</dbReference>
<evidence type="ECO:0000256" key="6">
    <source>
        <dbReference type="SAM" id="Phobius"/>
    </source>
</evidence>